<dbReference type="InParanoid" id="A0A2R5GN80"/>
<dbReference type="SUPFAM" id="SSF53335">
    <property type="entry name" value="S-adenosyl-L-methionine-dependent methyltransferases"/>
    <property type="match status" value="1"/>
</dbReference>
<comment type="caution">
    <text evidence="6">The sequence shown here is derived from an EMBL/GenBank/DDBJ whole genome shotgun (WGS) entry which is preliminary data.</text>
</comment>
<evidence type="ECO:0000256" key="3">
    <source>
        <dbReference type="ARBA" id="ARBA00037932"/>
    </source>
</evidence>
<dbReference type="EMBL" id="BEYU01000121">
    <property type="protein sequence ID" value="GBG32357.1"/>
    <property type="molecule type" value="Genomic_DNA"/>
</dbReference>
<dbReference type="PANTHER" id="PTHR43648:SF1">
    <property type="entry name" value="ELECTRON TRANSFER FLAVOPROTEIN BETA SUBUNIT LYSINE METHYLTRANSFERASE"/>
    <property type="match status" value="1"/>
</dbReference>
<reference evidence="6 7" key="1">
    <citation type="submission" date="2017-12" db="EMBL/GenBank/DDBJ databases">
        <title>Sequencing, de novo assembly and annotation of complete genome of a new Thraustochytrid species, strain FCC1311.</title>
        <authorList>
            <person name="Sedici K."/>
            <person name="Godart F."/>
            <person name="Aiese Cigliano R."/>
            <person name="Sanseverino W."/>
            <person name="Barakat M."/>
            <person name="Ortet P."/>
            <person name="Marechal E."/>
            <person name="Cagnac O."/>
            <person name="Amato A."/>
        </authorList>
    </citation>
    <scope>NUCLEOTIDE SEQUENCE [LARGE SCALE GENOMIC DNA]</scope>
</reference>
<dbReference type="OrthoDB" id="46564at2759"/>
<comment type="similarity">
    <text evidence="3">Belongs to the methyltransferase superfamily. ETFBKMT family.</text>
</comment>
<dbReference type="Pfam" id="PF06325">
    <property type="entry name" value="PrmA"/>
    <property type="match status" value="1"/>
</dbReference>
<dbReference type="AlphaFoldDB" id="A0A2R5GN80"/>
<evidence type="ECO:0000256" key="5">
    <source>
        <dbReference type="ARBA" id="ARBA00042266"/>
    </source>
</evidence>
<dbReference type="InterPro" id="IPR029063">
    <property type="entry name" value="SAM-dependent_MTases_sf"/>
</dbReference>
<evidence type="ECO:0000256" key="2">
    <source>
        <dbReference type="ARBA" id="ARBA00022679"/>
    </source>
</evidence>
<keyword evidence="7" id="KW-1185">Reference proteome</keyword>
<accession>A0A2R5GN80</accession>
<gene>
    <name evidence="6" type="ORF">FCC1311_085822</name>
</gene>
<keyword evidence="1 6" id="KW-0489">Methyltransferase</keyword>
<name>A0A2R5GN80_9STRA</name>
<dbReference type="PANTHER" id="PTHR43648">
    <property type="entry name" value="ELECTRON TRANSFER FLAVOPROTEIN BETA SUBUNIT LYSINE METHYLTRANSFERASE"/>
    <property type="match status" value="1"/>
</dbReference>
<dbReference type="GO" id="GO:0032259">
    <property type="term" value="P:methylation"/>
    <property type="evidence" value="ECO:0007669"/>
    <property type="project" value="UniProtKB-KW"/>
</dbReference>
<organism evidence="6 7">
    <name type="scientific">Hondaea fermentalgiana</name>
    <dbReference type="NCBI Taxonomy" id="2315210"/>
    <lineage>
        <taxon>Eukaryota</taxon>
        <taxon>Sar</taxon>
        <taxon>Stramenopiles</taxon>
        <taxon>Bigyra</taxon>
        <taxon>Labyrinthulomycetes</taxon>
        <taxon>Thraustochytrida</taxon>
        <taxon>Thraustochytriidae</taxon>
        <taxon>Hondaea</taxon>
    </lineage>
</organism>
<protein>
    <recommendedName>
        <fullName evidence="5">ETFB lysine methyltransferase</fullName>
    </recommendedName>
    <alternativeName>
        <fullName evidence="4">Protein N-lysine methyltransferase METTL20</fullName>
    </alternativeName>
</protein>
<dbReference type="InterPro" id="IPR050078">
    <property type="entry name" value="Ribosomal_L11_MeTrfase_PrmA"/>
</dbReference>
<dbReference type="GO" id="GO:0016279">
    <property type="term" value="F:protein-lysine N-methyltransferase activity"/>
    <property type="evidence" value="ECO:0007669"/>
    <property type="project" value="TreeGrafter"/>
</dbReference>
<dbReference type="Proteomes" id="UP000241890">
    <property type="component" value="Unassembled WGS sequence"/>
</dbReference>
<evidence type="ECO:0000256" key="4">
    <source>
        <dbReference type="ARBA" id="ARBA00041867"/>
    </source>
</evidence>
<dbReference type="GO" id="GO:0005759">
    <property type="term" value="C:mitochondrial matrix"/>
    <property type="evidence" value="ECO:0007669"/>
    <property type="project" value="TreeGrafter"/>
</dbReference>
<proteinExistence type="inferred from homology"/>
<dbReference type="Gene3D" id="3.40.50.150">
    <property type="entry name" value="Vaccinia Virus protein VP39"/>
    <property type="match status" value="1"/>
</dbReference>
<evidence type="ECO:0000256" key="1">
    <source>
        <dbReference type="ARBA" id="ARBA00022603"/>
    </source>
</evidence>
<evidence type="ECO:0000313" key="6">
    <source>
        <dbReference type="EMBL" id="GBG32357.1"/>
    </source>
</evidence>
<keyword evidence="2 6" id="KW-0808">Transferase</keyword>
<sequence length="236" mass="25534">MQTTTPATSGAATSSNLVVTAEERALVREHTAKTDVHGVRLRLITADCPLYHETDESALPFEAPWWAFCWPGGLALTRFVLENPELFKGKRVLDVGSGCGSVSLACALVGAREIVANDVDRLAGVALAENAELNGLKMDGESAEGEPKLSFLQENRIGAGKAYFDAFDVVVVGDMLYDADFSPTLLQDLAHHRGVYFGDPGRTYCPQEVSEDNLLASYDHHEDGFSAIRVFRLTAA</sequence>
<evidence type="ECO:0000313" key="7">
    <source>
        <dbReference type="Proteomes" id="UP000241890"/>
    </source>
</evidence>